<evidence type="ECO:0000313" key="1">
    <source>
        <dbReference type="EMBL" id="MBE9254460.1"/>
    </source>
</evidence>
<evidence type="ECO:0000313" key="2">
    <source>
        <dbReference type="Proteomes" id="UP000658720"/>
    </source>
</evidence>
<gene>
    <name evidence="1" type="ORF">IQ217_11525</name>
</gene>
<sequence length="119" mass="13528">MAIIFHIAEAPQWAVAQQQEQYEAHSLAEVGFIHGATFSQLPKVAHTFYAGRDDLLLLEIDSERLTSQVRWEAPVHPQTIEDVNHLDQKVFPHIYGSVNLGAVVSVRPLQWQQEGFDIR</sequence>
<comment type="caution">
    <text evidence="1">The sequence shown here is derived from an EMBL/GenBank/DDBJ whole genome shotgun (WGS) entry which is preliminary data.</text>
</comment>
<keyword evidence="2" id="KW-1185">Reference proteome</keyword>
<dbReference type="SUPFAM" id="SSF56399">
    <property type="entry name" value="ADP-ribosylation"/>
    <property type="match status" value="1"/>
</dbReference>
<dbReference type="EMBL" id="JADEVV010000031">
    <property type="protein sequence ID" value="MBE9254460.1"/>
    <property type="molecule type" value="Genomic_DNA"/>
</dbReference>
<protein>
    <submittedName>
        <fullName evidence="1">DUF952 domain-containing protein</fullName>
    </submittedName>
</protein>
<accession>A0ABR9VSX9</accession>
<dbReference type="RefSeq" id="WP_194020046.1">
    <property type="nucleotide sequence ID" value="NZ_JADEVV010000031.1"/>
</dbReference>
<dbReference type="PANTHER" id="PTHR34129">
    <property type="entry name" value="BLR1139 PROTEIN"/>
    <property type="match status" value="1"/>
</dbReference>
<dbReference type="InterPro" id="IPR009297">
    <property type="entry name" value="DUF952"/>
</dbReference>
<proteinExistence type="predicted"/>
<organism evidence="1 2">
    <name type="scientific">Synechocystis salina LEGE 00031</name>
    <dbReference type="NCBI Taxonomy" id="1828736"/>
    <lineage>
        <taxon>Bacteria</taxon>
        <taxon>Bacillati</taxon>
        <taxon>Cyanobacteriota</taxon>
        <taxon>Cyanophyceae</taxon>
        <taxon>Synechococcales</taxon>
        <taxon>Merismopediaceae</taxon>
        <taxon>Synechocystis</taxon>
    </lineage>
</organism>
<dbReference type="Gene3D" id="3.20.170.20">
    <property type="entry name" value="Protein of unknown function DUF952"/>
    <property type="match status" value="1"/>
</dbReference>
<name>A0ABR9VSX9_9SYNC</name>
<reference evidence="1 2" key="1">
    <citation type="submission" date="2020-10" db="EMBL/GenBank/DDBJ databases">
        <authorList>
            <person name="Castelo-Branco R."/>
            <person name="Eusebio N."/>
            <person name="Adriana R."/>
            <person name="Vieira A."/>
            <person name="Brugerolle De Fraissinette N."/>
            <person name="Rezende De Castro R."/>
            <person name="Schneider M.P."/>
            <person name="Vasconcelos V."/>
            <person name="Leao P.N."/>
        </authorList>
    </citation>
    <scope>NUCLEOTIDE SEQUENCE [LARGE SCALE GENOMIC DNA]</scope>
    <source>
        <strain evidence="1 2">LEGE 00031</strain>
    </source>
</reference>
<dbReference type="PANTHER" id="PTHR34129:SF1">
    <property type="entry name" value="DUF952 DOMAIN-CONTAINING PROTEIN"/>
    <property type="match status" value="1"/>
</dbReference>
<dbReference type="Pfam" id="PF06108">
    <property type="entry name" value="DUF952"/>
    <property type="match status" value="1"/>
</dbReference>
<dbReference type="Proteomes" id="UP000658720">
    <property type="component" value="Unassembled WGS sequence"/>
</dbReference>